<feature type="non-terminal residue" evidence="2">
    <location>
        <position position="1"/>
    </location>
</feature>
<dbReference type="SUPFAM" id="SSF48726">
    <property type="entry name" value="Immunoglobulin"/>
    <property type="match status" value="1"/>
</dbReference>
<feature type="non-terminal residue" evidence="2">
    <location>
        <position position="63"/>
    </location>
</feature>
<comment type="caution">
    <text evidence="2">The sequence shown here is derived from an EMBL/GenBank/DDBJ whole genome shotgun (WGS) entry which is preliminary data.</text>
</comment>
<dbReference type="InterPro" id="IPR036179">
    <property type="entry name" value="Ig-like_dom_sf"/>
</dbReference>
<dbReference type="Gene3D" id="2.60.40.10">
    <property type="entry name" value="Immunoglobulins"/>
    <property type="match status" value="1"/>
</dbReference>
<dbReference type="EMBL" id="CAJOBR010037360">
    <property type="protein sequence ID" value="CAF5016599.1"/>
    <property type="molecule type" value="Genomic_DNA"/>
</dbReference>
<dbReference type="InterPro" id="IPR013783">
    <property type="entry name" value="Ig-like_fold"/>
</dbReference>
<reference evidence="2" key="1">
    <citation type="submission" date="2021-02" db="EMBL/GenBank/DDBJ databases">
        <authorList>
            <person name="Nowell W R."/>
        </authorList>
    </citation>
    <scope>NUCLEOTIDE SEQUENCE</scope>
</reference>
<dbReference type="InterPro" id="IPR007110">
    <property type="entry name" value="Ig-like_dom"/>
</dbReference>
<dbReference type="Proteomes" id="UP000663848">
    <property type="component" value="Unassembled WGS sequence"/>
</dbReference>
<evidence type="ECO:0000313" key="2">
    <source>
        <dbReference type="EMBL" id="CAF5016599.1"/>
    </source>
</evidence>
<feature type="domain" description="Ig-like" evidence="1">
    <location>
        <begin position="2"/>
        <end position="63"/>
    </location>
</feature>
<dbReference type="Pfam" id="PF13927">
    <property type="entry name" value="Ig_3"/>
    <property type="match status" value="1"/>
</dbReference>
<gene>
    <name evidence="2" type="ORF">QYT958_LOCUS39569</name>
</gene>
<name>A0A822AUV7_9BILA</name>
<sequence>PPKMIQRPDSLIQITKDETLSIKCSFRGRPEPTINWLYNGEEFTMHGSPITDGVLSLTQAKEG</sequence>
<protein>
    <recommendedName>
        <fullName evidence="1">Ig-like domain-containing protein</fullName>
    </recommendedName>
</protein>
<evidence type="ECO:0000259" key="1">
    <source>
        <dbReference type="PROSITE" id="PS50835"/>
    </source>
</evidence>
<accession>A0A822AUV7</accession>
<dbReference type="PROSITE" id="PS50835">
    <property type="entry name" value="IG_LIKE"/>
    <property type="match status" value="1"/>
</dbReference>
<evidence type="ECO:0000313" key="3">
    <source>
        <dbReference type="Proteomes" id="UP000663848"/>
    </source>
</evidence>
<dbReference type="AlphaFoldDB" id="A0A822AUV7"/>
<organism evidence="2 3">
    <name type="scientific">Rotaria socialis</name>
    <dbReference type="NCBI Taxonomy" id="392032"/>
    <lineage>
        <taxon>Eukaryota</taxon>
        <taxon>Metazoa</taxon>
        <taxon>Spiralia</taxon>
        <taxon>Gnathifera</taxon>
        <taxon>Rotifera</taxon>
        <taxon>Eurotatoria</taxon>
        <taxon>Bdelloidea</taxon>
        <taxon>Philodinida</taxon>
        <taxon>Philodinidae</taxon>
        <taxon>Rotaria</taxon>
    </lineage>
</organism>
<proteinExistence type="predicted"/>